<dbReference type="Pfam" id="PF01121">
    <property type="entry name" value="CoaE"/>
    <property type="match status" value="1"/>
</dbReference>
<reference evidence="7 8" key="1">
    <citation type="submission" date="2021-02" db="EMBL/GenBank/DDBJ databases">
        <title>Activity-based single-cell genomes from oceanic crustal fluid captures similar information to metagenomic and metatranscriptomic surveys with orders of magnitude less sampling.</title>
        <authorList>
            <person name="D'Angelo T.S."/>
            <person name="Orcutt B.N."/>
        </authorList>
    </citation>
    <scope>NUCLEOTIDE SEQUENCE [LARGE SCALE GENOMIC DNA]</scope>
    <source>
        <strain evidence="7">AH-315-G02</strain>
    </source>
</reference>
<comment type="similarity">
    <text evidence="1 5">Belongs to the CoaE family.</text>
</comment>
<comment type="function">
    <text evidence="5">Catalyzes the phosphorylation of the 3'-hydroxyl group of dephosphocoenzyme A to form coenzyme A.</text>
</comment>
<evidence type="ECO:0000256" key="5">
    <source>
        <dbReference type="HAMAP-Rule" id="MF_00376"/>
    </source>
</evidence>
<dbReference type="PANTHER" id="PTHR10695:SF46">
    <property type="entry name" value="BIFUNCTIONAL COENZYME A SYNTHASE-RELATED"/>
    <property type="match status" value="1"/>
</dbReference>
<name>A0ABS3AT98_9BACT</name>
<organism evidence="7 8">
    <name type="scientific">Desulfotalea psychrophila</name>
    <dbReference type="NCBI Taxonomy" id="84980"/>
    <lineage>
        <taxon>Bacteria</taxon>
        <taxon>Pseudomonadati</taxon>
        <taxon>Thermodesulfobacteriota</taxon>
        <taxon>Desulfobulbia</taxon>
        <taxon>Desulfobulbales</taxon>
        <taxon>Desulfocapsaceae</taxon>
        <taxon>Desulfotalea</taxon>
    </lineage>
</organism>
<dbReference type="NCBIfam" id="TIGR00152">
    <property type="entry name" value="dephospho-CoA kinase"/>
    <property type="match status" value="1"/>
</dbReference>
<keyword evidence="8" id="KW-1185">Reference proteome</keyword>
<evidence type="ECO:0000256" key="1">
    <source>
        <dbReference type="ARBA" id="ARBA00009018"/>
    </source>
</evidence>
<protein>
    <recommendedName>
        <fullName evidence="5 6">Dephospho-CoA kinase</fullName>
        <ecNumber evidence="5 6">2.7.1.24</ecNumber>
    </recommendedName>
    <alternativeName>
        <fullName evidence="5">Dephosphocoenzyme A kinase</fullName>
    </alternativeName>
</protein>
<evidence type="ECO:0000313" key="7">
    <source>
        <dbReference type="EMBL" id="MBN4067996.1"/>
    </source>
</evidence>
<sequence>MNIAVTGGIGAGKSFVAESLAKMIGAKNISADLVCRDLLEIGEPGYKEIRKHFSADFFLVDGQLNRSLLRKAIFSNDSLRSQLDALLHPLVREELLFYCKEAKKKNRNLVVEVPLLLEKGWQGDFDAILVVYADEKTCLKRIMDRDMVSVDDARASIACQMPLPDKCEFGDWVIDNSGSYDHSLKQLEQLVEELGAER</sequence>
<dbReference type="PROSITE" id="PS51219">
    <property type="entry name" value="DPCK"/>
    <property type="match status" value="1"/>
</dbReference>
<dbReference type="PANTHER" id="PTHR10695">
    <property type="entry name" value="DEPHOSPHO-COA KINASE-RELATED"/>
    <property type="match status" value="1"/>
</dbReference>
<comment type="caution">
    <text evidence="7">The sequence shown here is derived from an EMBL/GenBank/DDBJ whole genome shotgun (WGS) entry which is preliminary data.</text>
</comment>
<evidence type="ECO:0000256" key="4">
    <source>
        <dbReference type="ARBA" id="ARBA00022993"/>
    </source>
</evidence>
<proteinExistence type="inferred from homology"/>
<keyword evidence="2 5" id="KW-0547">Nucleotide-binding</keyword>
<dbReference type="InterPro" id="IPR001977">
    <property type="entry name" value="Depp_CoAkinase"/>
</dbReference>
<evidence type="ECO:0000256" key="2">
    <source>
        <dbReference type="ARBA" id="ARBA00022741"/>
    </source>
</evidence>
<comment type="catalytic activity">
    <reaction evidence="5">
        <text>3'-dephospho-CoA + ATP = ADP + CoA + H(+)</text>
        <dbReference type="Rhea" id="RHEA:18245"/>
        <dbReference type="ChEBI" id="CHEBI:15378"/>
        <dbReference type="ChEBI" id="CHEBI:30616"/>
        <dbReference type="ChEBI" id="CHEBI:57287"/>
        <dbReference type="ChEBI" id="CHEBI:57328"/>
        <dbReference type="ChEBI" id="CHEBI:456216"/>
        <dbReference type="EC" id="2.7.1.24"/>
    </reaction>
</comment>
<feature type="binding site" evidence="5">
    <location>
        <begin position="10"/>
        <end position="15"/>
    </location>
    <ligand>
        <name>ATP</name>
        <dbReference type="ChEBI" id="CHEBI:30616"/>
    </ligand>
</feature>
<comment type="pathway">
    <text evidence="5">Cofactor biosynthesis; coenzyme A biosynthesis; CoA from (R)-pantothenate: step 5/5.</text>
</comment>
<keyword evidence="5 7" id="KW-0418">Kinase</keyword>
<evidence type="ECO:0000256" key="3">
    <source>
        <dbReference type="ARBA" id="ARBA00022840"/>
    </source>
</evidence>
<keyword evidence="5" id="KW-0963">Cytoplasm</keyword>
<gene>
    <name evidence="5" type="primary">coaE</name>
    <name evidence="7" type="ORF">JYU06_00515</name>
</gene>
<keyword evidence="5 7" id="KW-0808">Transferase</keyword>
<comment type="subcellular location">
    <subcellularLocation>
        <location evidence="5">Cytoplasm</location>
    </subcellularLocation>
</comment>
<evidence type="ECO:0000313" key="8">
    <source>
        <dbReference type="Proteomes" id="UP000717534"/>
    </source>
</evidence>
<keyword evidence="3 5" id="KW-0067">ATP-binding</keyword>
<dbReference type="Proteomes" id="UP000717534">
    <property type="component" value="Unassembled WGS sequence"/>
</dbReference>
<dbReference type="GO" id="GO:0004140">
    <property type="term" value="F:dephospho-CoA kinase activity"/>
    <property type="evidence" value="ECO:0007669"/>
    <property type="project" value="UniProtKB-EC"/>
</dbReference>
<dbReference type="CDD" id="cd02022">
    <property type="entry name" value="DPCK"/>
    <property type="match status" value="1"/>
</dbReference>
<dbReference type="InterPro" id="IPR027417">
    <property type="entry name" value="P-loop_NTPase"/>
</dbReference>
<keyword evidence="4 5" id="KW-0173">Coenzyme A biosynthesis</keyword>
<dbReference type="HAMAP" id="MF_00376">
    <property type="entry name" value="Dephospho_CoA_kinase"/>
    <property type="match status" value="1"/>
</dbReference>
<dbReference type="Gene3D" id="3.40.50.300">
    <property type="entry name" value="P-loop containing nucleotide triphosphate hydrolases"/>
    <property type="match status" value="1"/>
</dbReference>
<evidence type="ECO:0000256" key="6">
    <source>
        <dbReference type="NCBIfam" id="TIGR00152"/>
    </source>
</evidence>
<dbReference type="EC" id="2.7.1.24" evidence="5 6"/>
<accession>A0ABS3AT98</accession>
<dbReference type="SUPFAM" id="SSF52540">
    <property type="entry name" value="P-loop containing nucleoside triphosphate hydrolases"/>
    <property type="match status" value="1"/>
</dbReference>
<dbReference type="EMBL" id="JAFITO010000002">
    <property type="protein sequence ID" value="MBN4067996.1"/>
    <property type="molecule type" value="Genomic_DNA"/>
</dbReference>